<feature type="compositionally biased region" description="Basic and acidic residues" evidence="10">
    <location>
        <begin position="573"/>
        <end position="582"/>
    </location>
</feature>
<dbReference type="GO" id="GO:0000447">
    <property type="term" value="P:endonucleolytic cleavage in ITS1 to separate SSU-rRNA from 5.8S rRNA and LSU-rRNA from tricistronic rRNA transcript (SSU-rRNA, 5.8S rRNA, LSU-rRNA)"/>
    <property type="evidence" value="ECO:0007669"/>
    <property type="project" value="EnsemblFungi"/>
</dbReference>
<dbReference type="KEGG" id="sapo:SAPIO_CDS6662"/>
<evidence type="ECO:0000256" key="6">
    <source>
        <dbReference type="ARBA" id="ARBA00023242"/>
    </source>
</evidence>
<dbReference type="GO" id="GO:0017069">
    <property type="term" value="F:snRNA binding"/>
    <property type="evidence" value="ECO:0007669"/>
    <property type="project" value="EnsemblFungi"/>
</dbReference>
<evidence type="ECO:0000256" key="3">
    <source>
        <dbReference type="ARBA" id="ARBA00020379"/>
    </source>
</evidence>
<dbReference type="GeneID" id="27725734"/>
<dbReference type="GO" id="GO:0030515">
    <property type="term" value="F:snoRNA binding"/>
    <property type="evidence" value="ECO:0007669"/>
    <property type="project" value="InterPro"/>
</dbReference>
<dbReference type="RefSeq" id="XP_016641654.1">
    <property type="nucleotide sequence ID" value="XM_016788710.1"/>
</dbReference>
<dbReference type="FunFam" id="1.10.287.4070:FF:000001">
    <property type="entry name" value="Probable Nucleolar protein 58"/>
    <property type="match status" value="1"/>
</dbReference>
<dbReference type="EMBL" id="JOWA01000106">
    <property type="protein sequence ID" value="KEZ41855.1"/>
    <property type="molecule type" value="Genomic_DNA"/>
</dbReference>
<evidence type="ECO:0000256" key="1">
    <source>
        <dbReference type="ARBA" id="ARBA00004604"/>
    </source>
</evidence>
<proteinExistence type="inferred from homology"/>
<feature type="region of interest" description="Disordered" evidence="10">
    <location>
        <begin position="481"/>
        <end position="608"/>
    </location>
</feature>
<comment type="caution">
    <text evidence="12">The sequence shown here is derived from an EMBL/GenBank/DDBJ whole genome shotgun (WGS) entry which is preliminary data.</text>
</comment>
<feature type="compositionally biased region" description="Acidic residues" evidence="10">
    <location>
        <begin position="487"/>
        <end position="497"/>
    </location>
</feature>
<feature type="coiled-coil region" evidence="9">
    <location>
        <begin position="20"/>
        <end position="47"/>
    </location>
</feature>
<keyword evidence="13" id="KW-1185">Reference proteome</keyword>
<dbReference type="GO" id="GO:1902570">
    <property type="term" value="P:protein localization to nucleolus"/>
    <property type="evidence" value="ECO:0007669"/>
    <property type="project" value="EnsemblFungi"/>
</dbReference>
<feature type="compositionally biased region" description="Basic and acidic residues" evidence="10">
    <location>
        <begin position="524"/>
        <end position="535"/>
    </location>
</feature>
<dbReference type="InterPro" id="IPR045056">
    <property type="entry name" value="Nop56/Nop58"/>
</dbReference>
<evidence type="ECO:0000256" key="9">
    <source>
        <dbReference type="SAM" id="Coils"/>
    </source>
</evidence>
<evidence type="ECO:0000256" key="8">
    <source>
        <dbReference type="ARBA" id="ARBA00024837"/>
    </source>
</evidence>
<name>A0A084G3E3_PSEDA</name>
<dbReference type="InterPro" id="IPR042239">
    <property type="entry name" value="Nop_C"/>
</dbReference>
<protein>
    <recommendedName>
        <fullName evidence="3">Nucleolar protein 58</fullName>
    </recommendedName>
</protein>
<reference evidence="12 13" key="1">
    <citation type="journal article" date="2014" name="Genome Announc.">
        <title>Draft genome sequence of the pathogenic fungus Scedosporium apiospermum.</title>
        <authorList>
            <person name="Vandeputte P."/>
            <person name="Ghamrawi S."/>
            <person name="Rechenmann M."/>
            <person name="Iltis A."/>
            <person name="Giraud S."/>
            <person name="Fleury M."/>
            <person name="Thornton C."/>
            <person name="Delhaes L."/>
            <person name="Meyer W."/>
            <person name="Papon N."/>
            <person name="Bouchara J.P."/>
        </authorList>
    </citation>
    <scope>NUCLEOTIDE SEQUENCE [LARGE SCALE GENOMIC DNA]</scope>
    <source>
        <strain evidence="12 13">IHEM 14462</strain>
    </source>
</reference>
<dbReference type="GO" id="GO:0000452">
    <property type="term" value="P:snoRNA guided rRNA 2'-O-methylation"/>
    <property type="evidence" value="ECO:0007669"/>
    <property type="project" value="EnsemblFungi"/>
</dbReference>
<dbReference type="AlphaFoldDB" id="A0A084G3E3"/>
<evidence type="ECO:0000256" key="7">
    <source>
        <dbReference type="ARBA" id="ARBA00023274"/>
    </source>
</evidence>
<keyword evidence="9" id="KW-0175">Coiled coil</keyword>
<dbReference type="Gene3D" id="1.10.287.4070">
    <property type="match status" value="1"/>
</dbReference>
<dbReference type="PROSITE" id="PS51358">
    <property type="entry name" value="NOP"/>
    <property type="match status" value="1"/>
</dbReference>
<dbReference type="PANTHER" id="PTHR10894:SF1">
    <property type="entry name" value="NUCLEOLAR PROTEIN 58"/>
    <property type="match status" value="1"/>
</dbReference>
<sequence>MPSLYIIADTPAGYGLFKAADRKLLKRDDLRQKLANVEALTETLRLKSFEKFTSPTVALEEAAALVNGKVPQTLSELLSNIKDPGDSTIAIPDPRLSSGIRALPGFEAASLYASSSSDSKTEDIFRAIREHLDSLIPESASTFEKVALGLSHSVHRHKLKFSADKVDVMVIQAVKLIEDMDKELNVYAMRTREWYGWHFPEMGKLISDHVAYARVIITAGRRQGFTEADLTTVLPEEIAEAVKAAAEISMGTDVSDEDLENVQLLAAQVVQYSEYRSQISNFLENRMRALAPNLTALVGWLVGAKLIAHAGSLRNLSMSPASTIQILGAEKALFRALKTKHNTPKYGILYNSSLVGQASQKMKGKIARMLAAKTALGLRIDAIEPFMKEDEEDEATPAVEQDEEEKSLFGITQRTRLENRLRMLDGKPLLPKGVAVGPDGQIKGPGQFSVKEARAYNDEADGITNGTPKPSKKPLIEEVLDQANGDAESDDEMDVDDEKDKKKEKKKKSKEEKSEKKSKKSKGKSAESAEPDYEKLAASVNLSVKKFKKKLDKGEITINADGTAEVSKKKEKSKSGEKRKRDDDDDVEPEPEEGSKKKKHKKKKGVEA</sequence>
<dbReference type="InterPro" id="IPR012974">
    <property type="entry name" value="NOP58/56_N"/>
</dbReference>
<dbReference type="GO" id="GO:0032040">
    <property type="term" value="C:small-subunit processome"/>
    <property type="evidence" value="ECO:0007669"/>
    <property type="project" value="EnsemblFungi"/>
</dbReference>
<dbReference type="InterPro" id="IPR036070">
    <property type="entry name" value="Nop_dom_sf"/>
</dbReference>
<evidence type="ECO:0000259" key="11">
    <source>
        <dbReference type="PROSITE" id="PS51358"/>
    </source>
</evidence>
<comment type="subcellular location">
    <subcellularLocation>
        <location evidence="1">Nucleus</location>
        <location evidence="1">Nucleolus</location>
    </subcellularLocation>
</comment>
<keyword evidence="7" id="KW-0687">Ribonucleoprotein</keyword>
<feature type="compositionally biased region" description="Acidic residues" evidence="10">
    <location>
        <begin position="389"/>
        <end position="405"/>
    </location>
</feature>
<dbReference type="Pfam" id="PF08156">
    <property type="entry name" value="NOP5NT"/>
    <property type="match status" value="1"/>
</dbReference>
<keyword evidence="5" id="KW-0698">rRNA processing</keyword>
<dbReference type="SUPFAM" id="SSF89124">
    <property type="entry name" value="Nop domain"/>
    <property type="match status" value="1"/>
</dbReference>
<dbReference type="InterPro" id="IPR012976">
    <property type="entry name" value="NOSIC"/>
</dbReference>
<evidence type="ECO:0000256" key="2">
    <source>
        <dbReference type="ARBA" id="ARBA00009211"/>
    </source>
</evidence>
<dbReference type="FunFam" id="1.10.246.90:FF:000003">
    <property type="entry name" value="Nucleolar protein 58"/>
    <property type="match status" value="1"/>
</dbReference>
<organism evidence="12 13">
    <name type="scientific">Pseudallescheria apiosperma</name>
    <name type="common">Scedosporium apiospermum</name>
    <dbReference type="NCBI Taxonomy" id="563466"/>
    <lineage>
        <taxon>Eukaryota</taxon>
        <taxon>Fungi</taxon>
        <taxon>Dikarya</taxon>
        <taxon>Ascomycota</taxon>
        <taxon>Pezizomycotina</taxon>
        <taxon>Sordariomycetes</taxon>
        <taxon>Hypocreomycetidae</taxon>
        <taxon>Microascales</taxon>
        <taxon>Microascaceae</taxon>
        <taxon>Scedosporium</taxon>
    </lineage>
</organism>
<feature type="region of interest" description="Disordered" evidence="10">
    <location>
        <begin position="389"/>
        <end position="408"/>
    </location>
</feature>
<gene>
    <name evidence="12" type="ORF">SAPIO_CDS6662</name>
</gene>
<comment type="function">
    <text evidence="8">Required for pre-18S rRNA processing. May bind microtubules.</text>
</comment>
<dbReference type="OMA" id="MGMRSNW"/>
<dbReference type="GO" id="GO:0031428">
    <property type="term" value="C:box C/D methylation guide snoRNP complex"/>
    <property type="evidence" value="ECO:0007669"/>
    <property type="project" value="EnsemblFungi"/>
</dbReference>
<dbReference type="PANTHER" id="PTHR10894">
    <property type="entry name" value="NUCLEOLAR PROTEIN 5 NUCLEOLAR PROTEIN NOP5 NOP58"/>
    <property type="match status" value="1"/>
</dbReference>
<dbReference type="InterPro" id="IPR002687">
    <property type="entry name" value="Nop_dom"/>
</dbReference>
<dbReference type="GO" id="GO:0000480">
    <property type="term" value="P:endonucleolytic cleavage in 5'-ETS of tricistronic rRNA transcript (SSU-rRNA, 5.8S rRNA, LSU-rRNA)"/>
    <property type="evidence" value="ECO:0007669"/>
    <property type="project" value="EnsemblFungi"/>
</dbReference>
<dbReference type="GO" id="GO:0000472">
    <property type="term" value="P:endonucleolytic cleavage to generate mature 5'-end of SSU-rRNA from (SSU-rRNA, 5.8S rRNA, LSU-rRNA)"/>
    <property type="evidence" value="ECO:0007669"/>
    <property type="project" value="EnsemblFungi"/>
</dbReference>
<evidence type="ECO:0000313" key="12">
    <source>
        <dbReference type="EMBL" id="KEZ41855.1"/>
    </source>
</evidence>
<keyword evidence="6" id="KW-0539">Nucleus</keyword>
<evidence type="ECO:0000256" key="10">
    <source>
        <dbReference type="SAM" id="MobiDB-lite"/>
    </source>
</evidence>
<dbReference type="Gene3D" id="1.10.246.90">
    <property type="entry name" value="Nop domain"/>
    <property type="match status" value="1"/>
</dbReference>
<feature type="domain" description="Nop" evidence="11">
    <location>
        <begin position="290"/>
        <end position="426"/>
    </location>
</feature>
<accession>A0A084G3E3</accession>
<dbReference type="Proteomes" id="UP000028545">
    <property type="component" value="Unassembled WGS sequence"/>
</dbReference>
<dbReference type="OrthoDB" id="6780543at2759"/>
<dbReference type="SMART" id="SM00931">
    <property type="entry name" value="NOSIC"/>
    <property type="match status" value="1"/>
</dbReference>
<evidence type="ECO:0000256" key="5">
    <source>
        <dbReference type="ARBA" id="ARBA00022552"/>
    </source>
</evidence>
<keyword evidence="4" id="KW-0690">Ribosome biogenesis</keyword>
<dbReference type="GO" id="GO:0000494">
    <property type="term" value="P:box C/D sno(s)RNA 3'-end processing"/>
    <property type="evidence" value="ECO:0007669"/>
    <property type="project" value="EnsemblFungi"/>
</dbReference>
<dbReference type="HOGENOM" id="CLU_015495_5_0_1"/>
<dbReference type="Pfam" id="PF01798">
    <property type="entry name" value="Nop"/>
    <property type="match status" value="1"/>
</dbReference>
<feature type="compositionally biased region" description="Basic residues" evidence="10">
    <location>
        <begin position="596"/>
        <end position="608"/>
    </location>
</feature>
<evidence type="ECO:0000313" key="13">
    <source>
        <dbReference type="Proteomes" id="UP000028545"/>
    </source>
</evidence>
<feature type="compositionally biased region" description="Acidic residues" evidence="10">
    <location>
        <begin position="583"/>
        <end position="592"/>
    </location>
</feature>
<dbReference type="VEuPathDB" id="FungiDB:SAPIO_CDS6662"/>
<comment type="similarity">
    <text evidence="2">Belongs to the NOP5/NOP56 family.</text>
</comment>
<evidence type="ECO:0000256" key="4">
    <source>
        <dbReference type="ARBA" id="ARBA00022517"/>
    </source>
</evidence>